<protein>
    <submittedName>
        <fullName evidence="1">ATP-binding protein</fullName>
    </submittedName>
</protein>
<gene>
    <name evidence="1" type="ORF">HHU12_11965</name>
</gene>
<dbReference type="RefSeq" id="WP_169656977.1">
    <property type="nucleotide sequence ID" value="NZ_JABANE010000027.1"/>
</dbReference>
<dbReference type="PANTHER" id="PTHR13308">
    <property type="entry name" value="NEDD4-BINDING PROTEIN 2-LIKE 1"/>
    <property type="match status" value="1"/>
</dbReference>
<dbReference type="Gene3D" id="3.40.50.300">
    <property type="entry name" value="P-loop containing nucleotide triphosphate hydrolases"/>
    <property type="match status" value="1"/>
</dbReference>
<evidence type="ECO:0000313" key="2">
    <source>
        <dbReference type="Proteomes" id="UP000576082"/>
    </source>
</evidence>
<organism evidence="1 2">
    <name type="scientific">Flammeovirga aprica JL-4</name>
    <dbReference type="NCBI Taxonomy" id="694437"/>
    <lineage>
        <taxon>Bacteria</taxon>
        <taxon>Pseudomonadati</taxon>
        <taxon>Bacteroidota</taxon>
        <taxon>Cytophagia</taxon>
        <taxon>Cytophagales</taxon>
        <taxon>Flammeovirgaceae</taxon>
        <taxon>Flammeovirga</taxon>
    </lineage>
</organism>
<dbReference type="EMBL" id="JABANE010000027">
    <property type="protein sequence ID" value="NME68678.1"/>
    <property type="molecule type" value="Genomic_DNA"/>
</dbReference>
<accession>A0A7X9P337</accession>
<proteinExistence type="predicted"/>
<dbReference type="Pfam" id="PF13671">
    <property type="entry name" value="AAA_33"/>
    <property type="match status" value="1"/>
</dbReference>
<reference evidence="1 2" key="1">
    <citation type="submission" date="2020-04" db="EMBL/GenBank/DDBJ databases">
        <title>Flammeovirga sp. SR4, a novel species isolated from seawater.</title>
        <authorList>
            <person name="Wang X."/>
        </authorList>
    </citation>
    <scope>NUCLEOTIDE SEQUENCE [LARGE SCALE GENOMIC DNA]</scope>
    <source>
        <strain evidence="1 2">ATCC 23126</strain>
    </source>
</reference>
<dbReference type="AlphaFoldDB" id="A0A7X9P337"/>
<keyword evidence="1" id="KW-0547">Nucleotide-binding</keyword>
<dbReference type="GO" id="GO:0005524">
    <property type="term" value="F:ATP binding"/>
    <property type="evidence" value="ECO:0007669"/>
    <property type="project" value="UniProtKB-KW"/>
</dbReference>
<comment type="caution">
    <text evidence="1">The sequence shown here is derived from an EMBL/GenBank/DDBJ whole genome shotgun (WGS) entry which is preliminary data.</text>
</comment>
<name>A0A7X9P337_9BACT</name>
<keyword evidence="1" id="KW-0067">ATP-binding</keyword>
<dbReference type="PANTHER" id="PTHR13308:SF40">
    <property type="entry name" value="NEDD4-BINDING PROTEIN 2-LIKE 1"/>
    <property type="match status" value="1"/>
</dbReference>
<dbReference type="InterPro" id="IPR027417">
    <property type="entry name" value="P-loop_NTPase"/>
</dbReference>
<dbReference type="Proteomes" id="UP000576082">
    <property type="component" value="Unassembled WGS sequence"/>
</dbReference>
<dbReference type="InterPro" id="IPR026302">
    <property type="entry name" value="NEDD4-bd_p2"/>
</dbReference>
<dbReference type="SUPFAM" id="SSF52540">
    <property type="entry name" value="P-loop containing nucleoside triphosphate hydrolases"/>
    <property type="match status" value="1"/>
</dbReference>
<keyword evidence="2" id="KW-1185">Reference proteome</keyword>
<evidence type="ECO:0000313" key="1">
    <source>
        <dbReference type="EMBL" id="NME68678.1"/>
    </source>
</evidence>
<sequence length="127" mass="14535">MKKLILLRGLPGAGKTTVAQAMGGSIEADDFMVNEKGEYQFDPKNLPFAHKQCEEMVKLCMSKNQELIVVSNTFTTEDEMRNYFILAEKYGYQVSTLVVENRHGSQSIHNVPDSNIRRMMERFEIIL</sequence>